<accession>A0AAD9Q7T9</accession>
<keyword evidence="2" id="KW-1185">Reference proteome</keyword>
<protein>
    <submittedName>
        <fullName evidence="1">Uncharacterized protein</fullName>
    </submittedName>
</protein>
<organism evidence="1 2">
    <name type="scientific">Acropora cervicornis</name>
    <name type="common">Staghorn coral</name>
    <dbReference type="NCBI Taxonomy" id="6130"/>
    <lineage>
        <taxon>Eukaryota</taxon>
        <taxon>Metazoa</taxon>
        <taxon>Cnidaria</taxon>
        <taxon>Anthozoa</taxon>
        <taxon>Hexacorallia</taxon>
        <taxon>Scleractinia</taxon>
        <taxon>Astrocoeniina</taxon>
        <taxon>Acroporidae</taxon>
        <taxon>Acropora</taxon>
    </lineage>
</organism>
<reference evidence="1" key="2">
    <citation type="journal article" date="2023" name="Science">
        <title>Genomic signatures of disease resistance in endangered staghorn corals.</title>
        <authorList>
            <person name="Vollmer S.V."/>
            <person name="Selwyn J.D."/>
            <person name="Despard B.A."/>
            <person name="Roesel C.L."/>
        </authorList>
    </citation>
    <scope>NUCLEOTIDE SEQUENCE</scope>
    <source>
        <strain evidence="1">K2</strain>
    </source>
</reference>
<dbReference type="AlphaFoldDB" id="A0AAD9Q7T9"/>
<sequence>MHKLSGRDRRTEGWAERERRWHVSTIITRATVKNKHEVDCFVHIFNNCTKNTFAVLSIIEDLLHKVKEEFSLVTSTYLRLDNGRR</sequence>
<comment type="caution">
    <text evidence="1">The sequence shown here is derived from an EMBL/GenBank/DDBJ whole genome shotgun (WGS) entry which is preliminary data.</text>
</comment>
<dbReference type="EMBL" id="JARQWQ010000059">
    <property type="protein sequence ID" value="KAK2555910.1"/>
    <property type="molecule type" value="Genomic_DNA"/>
</dbReference>
<name>A0AAD9Q7T9_ACRCE</name>
<reference evidence="1" key="1">
    <citation type="journal article" date="2023" name="G3 (Bethesda)">
        <title>Whole genome assembly and annotation of the endangered Caribbean coral Acropora cervicornis.</title>
        <authorList>
            <person name="Selwyn J.D."/>
            <person name="Vollmer S.V."/>
        </authorList>
    </citation>
    <scope>NUCLEOTIDE SEQUENCE</scope>
    <source>
        <strain evidence="1">K2</strain>
    </source>
</reference>
<proteinExistence type="predicted"/>
<evidence type="ECO:0000313" key="2">
    <source>
        <dbReference type="Proteomes" id="UP001249851"/>
    </source>
</evidence>
<gene>
    <name evidence="1" type="ORF">P5673_022175</name>
</gene>
<evidence type="ECO:0000313" key="1">
    <source>
        <dbReference type="EMBL" id="KAK2555910.1"/>
    </source>
</evidence>
<dbReference type="Proteomes" id="UP001249851">
    <property type="component" value="Unassembled WGS sequence"/>
</dbReference>